<evidence type="ECO:0000313" key="1">
    <source>
        <dbReference type="EMBL" id="MDO1446288.1"/>
    </source>
</evidence>
<dbReference type="EMBL" id="JAUKPO010000003">
    <property type="protein sequence ID" value="MDO1446288.1"/>
    <property type="molecule type" value="Genomic_DNA"/>
</dbReference>
<comment type="caution">
    <text evidence="1">The sequence shown here is derived from an EMBL/GenBank/DDBJ whole genome shotgun (WGS) entry which is preliminary data.</text>
</comment>
<evidence type="ECO:0000313" key="2">
    <source>
        <dbReference type="Proteomes" id="UP001168528"/>
    </source>
</evidence>
<organism evidence="1 2">
    <name type="scientific">Rhodocytophaga aerolata</name>
    <dbReference type="NCBI Taxonomy" id="455078"/>
    <lineage>
        <taxon>Bacteria</taxon>
        <taxon>Pseudomonadati</taxon>
        <taxon>Bacteroidota</taxon>
        <taxon>Cytophagia</taxon>
        <taxon>Cytophagales</taxon>
        <taxon>Rhodocytophagaceae</taxon>
        <taxon>Rhodocytophaga</taxon>
    </lineage>
</organism>
<keyword evidence="2" id="KW-1185">Reference proteome</keyword>
<sequence>MNTDTISFAQKVLAQMGITHEQNTVIYSNWKGNEVEGQIIYSDAHDDMLIRFLDPDGKEAIYYDGKNNPRPYIVRRKKIPDSKGKYINPYKAEATPFLPPEIITKIKTGVTITTLYITEGPKKAFVASVKGLDCIATLGIFQFRPKGSKELHPYILEIIKRCKVKNLVLLFDADAKCMTSHDETLQPEDLITKDLAYRSNGFASAAKNLKESCLGVNVDAYVGYIKPENKAKGLDDLFIQLPEESQEIITDAKALSKAESYFTILSLKDNSNSKLNSWFGLDDFNNFYKIHESKLGLNDFNYRGKLYAYNPETEKVEVSKSNYDSFWFETEPGVYRIDIKNFLEFLGKNGYMLYRLNVNDFYYVRVKENVVSIVATKDIKDFTCGYVESLKVLSEVARHDIINTLLLFSSLFSREKLESLKAISPTFHTDTPHQMFFYFQNGFIEVTKDNTILRPYSELSGYIWDTQIIKRDYVQPAKGSLKDFMFVQFVQNICSIKENEQWQLDKDRLESFVSILGYLLHSAKRERKAIVFTDTDIADNPEGRTGKTIIGRAMGELRPYCEIDGKNFNPDDRFKYQNATIDTQIMHINDAGRGKKKFDFELMFTAVTEGVTVEKKNQASFIIRPTILISSNRAIEISGGSAKARVIEFEFANYYSDTFSPKDEFDAWFFDDWNHKDWHLFYYFLFNCCRSYLANGLIKPSVIHLDERKLIQTTGNNKDFMDFAKEHIFDYTNPNAKINQDGYNKSDLLSAFRTEFPEYTEAILKPNTFTKWLKAYAGFINRDYDESKSNGIRYALFKAKQGKSSETGQK</sequence>
<dbReference type="RefSeq" id="WP_302037084.1">
    <property type="nucleotide sequence ID" value="NZ_JAUKPO010000003.1"/>
</dbReference>
<dbReference type="Proteomes" id="UP001168528">
    <property type="component" value="Unassembled WGS sequence"/>
</dbReference>
<dbReference type="Gene3D" id="3.40.50.300">
    <property type="entry name" value="P-loop containing nucleotide triphosphate hydrolases"/>
    <property type="match status" value="1"/>
</dbReference>
<proteinExistence type="predicted"/>
<name>A0ABT8R4R3_9BACT</name>
<protein>
    <recommendedName>
        <fullName evidence="3">DUF3854 domain-containing protein</fullName>
    </recommendedName>
</protein>
<dbReference type="InterPro" id="IPR027417">
    <property type="entry name" value="P-loop_NTPase"/>
</dbReference>
<accession>A0ABT8R4R3</accession>
<gene>
    <name evidence="1" type="ORF">Q0590_08495</name>
</gene>
<evidence type="ECO:0008006" key="3">
    <source>
        <dbReference type="Google" id="ProtNLM"/>
    </source>
</evidence>
<reference evidence="1" key="1">
    <citation type="submission" date="2023-07" db="EMBL/GenBank/DDBJ databases">
        <title>The genome sequence of Rhodocytophaga aerolata KACC 12507.</title>
        <authorList>
            <person name="Zhang X."/>
        </authorList>
    </citation>
    <scope>NUCLEOTIDE SEQUENCE</scope>
    <source>
        <strain evidence="1">KACC 12507</strain>
    </source>
</reference>